<sequence>MPHCCTGFKLTLEHLRRIASRIEAKDVTDDVEASSVVSQEAAKMGFAVIPSAILLRENMRESPPGDSTNEFILFKFSDQVILLDDESTSLKFTQCDLPRAIDWLEENGLPEISQTRLVNALCADEYL</sequence>
<dbReference type="OrthoDB" id="2834717at2759"/>
<organism evidence="1 2">
    <name type="scientific">Pholiota conissans</name>
    <dbReference type="NCBI Taxonomy" id="109636"/>
    <lineage>
        <taxon>Eukaryota</taxon>
        <taxon>Fungi</taxon>
        <taxon>Dikarya</taxon>
        <taxon>Basidiomycota</taxon>
        <taxon>Agaricomycotina</taxon>
        <taxon>Agaricomycetes</taxon>
        <taxon>Agaricomycetidae</taxon>
        <taxon>Agaricales</taxon>
        <taxon>Agaricineae</taxon>
        <taxon>Strophariaceae</taxon>
        <taxon>Pholiota</taxon>
    </lineage>
</organism>
<evidence type="ECO:0000313" key="2">
    <source>
        <dbReference type="Proteomes" id="UP000807469"/>
    </source>
</evidence>
<dbReference type="AlphaFoldDB" id="A0A9P5ZBY6"/>
<protein>
    <submittedName>
        <fullName evidence="1">Uncharacterized protein</fullName>
    </submittedName>
</protein>
<dbReference type="EMBL" id="MU155142">
    <property type="protein sequence ID" value="KAF9484601.1"/>
    <property type="molecule type" value="Genomic_DNA"/>
</dbReference>
<proteinExistence type="predicted"/>
<name>A0A9P5ZBY6_9AGAR</name>
<reference evidence="1" key="1">
    <citation type="submission" date="2020-11" db="EMBL/GenBank/DDBJ databases">
        <authorList>
            <consortium name="DOE Joint Genome Institute"/>
            <person name="Ahrendt S."/>
            <person name="Riley R."/>
            <person name="Andreopoulos W."/>
            <person name="Labutti K."/>
            <person name="Pangilinan J."/>
            <person name="Ruiz-Duenas F.J."/>
            <person name="Barrasa J.M."/>
            <person name="Sanchez-Garcia M."/>
            <person name="Camarero S."/>
            <person name="Miyauchi S."/>
            <person name="Serrano A."/>
            <person name="Linde D."/>
            <person name="Babiker R."/>
            <person name="Drula E."/>
            <person name="Ayuso-Fernandez I."/>
            <person name="Pacheco R."/>
            <person name="Padilla G."/>
            <person name="Ferreira P."/>
            <person name="Barriuso J."/>
            <person name="Kellner H."/>
            <person name="Castanera R."/>
            <person name="Alfaro M."/>
            <person name="Ramirez L."/>
            <person name="Pisabarro A.G."/>
            <person name="Kuo A."/>
            <person name="Tritt A."/>
            <person name="Lipzen A."/>
            <person name="He G."/>
            <person name="Yan M."/>
            <person name="Ng V."/>
            <person name="Cullen D."/>
            <person name="Martin F."/>
            <person name="Rosso M.-N."/>
            <person name="Henrissat B."/>
            <person name="Hibbett D."/>
            <person name="Martinez A.T."/>
            <person name="Grigoriev I.V."/>
        </authorList>
    </citation>
    <scope>NUCLEOTIDE SEQUENCE</scope>
    <source>
        <strain evidence="1">CIRM-BRFM 674</strain>
    </source>
</reference>
<accession>A0A9P5ZBY6</accession>
<evidence type="ECO:0000313" key="1">
    <source>
        <dbReference type="EMBL" id="KAF9484601.1"/>
    </source>
</evidence>
<keyword evidence="2" id="KW-1185">Reference proteome</keyword>
<gene>
    <name evidence="1" type="ORF">BDN70DRAFT_890881</name>
</gene>
<dbReference type="Proteomes" id="UP000807469">
    <property type="component" value="Unassembled WGS sequence"/>
</dbReference>
<comment type="caution">
    <text evidence="1">The sequence shown here is derived from an EMBL/GenBank/DDBJ whole genome shotgun (WGS) entry which is preliminary data.</text>
</comment>